<comment type="similarity">
    <text evidence="1">Belongs to the NipSnap family.</text>
</comment>
<dbReference type="AlphaFoldDB" id="A0A1P8UW42"/>
<protein>
    <recommendedName>
        <fullName evidence="2">NIPSNAP domain-containing protein</fullName>
    </recommendedName>
</protein>
<dbReference type="Pfam" id="PF07978">
    <property type="entry name" value="NIPSNAP"/>
    <property type="match status" value="2"/>
</dbReference>
<evidence type="ECO:0000256" key="1">
    <source>
        <dbReference type="ARBA" id="ARBA00005291"/>
    </source>
</evidence>
<dbReference type="RefSeq" id="WP_076702221.1">
    <property type="nucleotide sequence ID" value="NZ_CP015093.1"/>
</dbReference>
<dbReference type="InterPro" id="IPR051557">
    <property type="entry name" value="NipSnap_domain"/>
</dbReference>
<accession>A0A1P8UW42</accession>
<feature type="domain" description="NIPSNAP" evidence="2">
    <location>
        <begin position="30"/>
        <end position="70"/>
    </location>
</feature>
<dbReference type="STRING" id="1250539.Ga0080574_TMP3279"/>
<dbReference type="PANTHER" id="PTHR21017">
    <property type="entry name" value="NIPSNAP-RELATED"/>
    <property type="match status" value="1"/>
</dbReference>
<name>A0A1P8UW42_9RHOB</name>
<dbReference type="PANTHER" id="PTHR21017:SF17">
    <property type="entry name" value="PROTEIN NIPSNAP"/>
    <property type="match status" value="1"/>
</dbReference>
<gene>
    <name evidence="3" type="ORF">Ga0080574_TMP3279</name>
</gene>
<feature type="domain" description="NIPSNAP" evidence="2">
    <location>
        <begin position="108"/>
        <end position="203"/>
    </location>
</feature>
<dbReference type="SUPFAM" id="SSF54909">
    <property type="entry name" value="Dimeric alpha+beta barrel"/>
    <property type="match status" value="2"/>
</dbReference>
<organism evidence="3 4">
    <name type="scientific">Salipiger abyssi</name>
    <dbReference type="NCBI Taxonomy" id="1250539"/>
    <lineage>
        <taxon>Bacteria</taxon>
        <taxon>Pseudomonadati</taxon>
        <taxon>Pseudomonadota</taxon>
        <taxon>Alphaproteobacteria</taxon>
        <taxon>Rhodobacterales</taxon>
        <taxon>Roseobacteraceae</taxon>
        <taxon>Salipiger</taxon>
    </lineage>
</organism>
<proteinExistence type="inferred from homology"/>
<evidence type="ECO:0000313" key="3">
    <source>
        <dbReference type="EMBL" id="APZ53613.1"/>
    </source>
</evidence>
<dbReference type="InterPro" id="IPR012577">
    <property type="entry name" value="NIPSNAP"/>
</dbReference>
<dbReference type="Proteomes" id="UP000187059">
    <property type="component" value="Chromosome"/>
</dbReference>
<dbReference type="Gene3D" id="3.30.70.100">
    <property type="match status" value="1"/>
</dbReference>
<evidence type="ECO:0000313" key="4">
    <source>
        <dbReference type="Proteomes" id="UP000187059"/>
    </source>
</evidence>
<dbReference type="OrthoDB" id="4124121at2"/>
<sequence length="205" mass="22850">MPLFDIVTLKTALFATPKVAPALQEWLAAPEAKGTLMGAWAPDIGTLNDIILLRQFDSAEDLIAERTRTHLSDNPFGCMEHLRGWTSDSYIPLDFTLPVTPGEYGKVYEIRSYQPKLNGMGPTIDKWREAVPVRTEYSPLSIAMYSLDGPTRFTQIWPYESANQRAEIRGKTVADGIWPPKGGPDWLTPEMTSTLAVPLPFSPLK</sequence>
<evidence type="ECO:0000259" key="2">
    <source>
        <dbReference type="Pfam" id="PF07978"/>
    </source>
</evidence>
<dbReference type="KEGG" id="paby:Ga0080574_TMP3279"/>
<keyword evidence="4" id="KW-1185">Reference proteome</keyword>
<dbReference type="InterPro" id="IPR011008">
    <property type="entry name" value="Dimeric_a/b-barrel"/>
</dbReference>
<reference evidence="3 4" key="1">
    <citation type="submission" date="2016-04" db="EMBL/GenBank/DDBJ databases">
        <title>Deep-sea bacteria in the southern Pacific.</title>
        <authorList>
            <person name="Tang K."/>
        </authorList>
    </citation>
    <scope>NUCLEOTIDE SEQUENCE [LARGE SCALE GENOMIC DNA]</scope>
    <source>
        <strain evidence="3 4">JLT2014</strain>
    </source>
</reference>
<dbReference type="EMBL" id="CP015093">
    <property type="protein sequence ID" value="APZ53613.1"/>
    <property type="molecule type" value="Genomic_DNA"/>
</dbReference>